<evidence type="ECO:0000256" key="1">
    <source>
        <dbReference type="ARBA" id="ARBA00004514"/>
    </source>
</evidence>
<evidence type="ECO:0000256" key="2">
    <source>
        <dbReference type="ARBA" id="ARBA00007878"/>
    </source>
</evidence>
<dbReference type="Pfam" id="PF00483">
    <property type="entry name" value="NTP_transferase"/>
    <property type="match status" value="1"/>
</dbReference>
<evidence type="ECO:0000256" key="8">
    <source>
        <dbReference type="ARBA" id="ARBA00045373"/>
    </source>
</evidence>
<evidence type="ECO:0000313" key="12">
    <source>
        <dbReference type="EMBL" id="KAL1507917.1"/>
    </source>
</evidence>
<comment type="similarity">
    <text evidence="2">Belongs to the eIF-2B gamma/epsilon subunits family.</text>
</comment>
<evidence type="ECO:0000313" key="13">
    <source>
        <dbReference type="Proteomes" id="UP001515480"/>
    </source>
</evidence>
<evidence type="ECO:0000256" key="5">
    <source>
        <dbReference type="ARBA" id="ARBA00022917"/>
    </source>
</evidence>
<feature type="domain" description="Nucleotidyl transferase" evidence="10">
    <location>
        <begin position="8"/>
        <end position="142"/>
    </location>
</feature>
<dbReference type="PANTHER" id="PTHR45989">
    <property type="entry name" value="TRANSLATION INITIATION FACTOR EIF-2B SUBUNIT GAMMA"/>
    <property type="match status" value="1"/>
</dbReference>
<dbReference type="AlphaFoldDB" id="A0AB34IVM5"/>
<dbReference type="InterPro" id="IPR005835">
    <property type="entry name" value="NTP_transferase_dom"/>
</dbReference>
<gene>
    <name evidence="12" type="ORF">AB1Y20_007522</name>
</gene>
<organism evidence="12 13">
    <name type="scientific">Prymnesium parvum</name>
    <name type="common">Toxic golden alga</name>
    <dbReference type="NCBI Taxonomy" id="97485"/>
    <lineage>
        <taxon>Eukaryota</taxon>
        <taxon>Haptista</taxon>
        <taxon>Haptophyta</taxon>
        <taxon>Prymnesiophyceae</taxon>
        <taxon>Prymnesiales</taxon>
        <taxon>Prymnesiaceae</taxon>
        <taxon>Prymnesium</taxon>
    </lineage>
</organism>
<name>A0AB34IVM5_PRYPA</name>
<evidence type="ECO:0000256" key="7">
    <source>
        <dbReference type="ARBA" id="ARBA00044229"/>
    </source>
</evidence>
<dbReference type="Gene3D" id="3.90.550.10">
    <property type="entry name" value="Spore Coat Polysaccharide Biosynthesis Protein SpsA, Chain A"/>
    <property type="match status" value="1"/>
</dbReference>
<comment type="function">
    <text evidence="8">Acts as a component of the translation initiation factor 2B (eIF2B) complex, which catalyzes the exchange of GDP for GTP on the eukaryotic initiation factor 2 (eIF2) complex gamma subunit. Its guanine nucleotide exchange factor activity is repressed when bound to eIF2 complex phosphorylated on the alpha subunit, thereby limiting the amount of methionyl-initiator methionine tRNA available to the ribosome and consequently global translation is repressed.</text>
</comment>
<dbReference type="SUPFAM" id="SSF53448">
    <property type="entry name" value="Nucleotide-diphospho-sugar transferases"/>
    <property type="match status" value="1"/>
</dbReference>
<dbReference type="EMBL" id="JBGBPQ010000017">
    <property type="protein sequence ID" value="KAL1507917.1"/>
    <property type="molecule type" value="Genomic_DNA"/>
</dbReference>
<dbReference type="Gene3D" id="2.160.10.10">
    <property type="entry name" value="Hexapeptide repeat proteins"/>
    <property type="match status" value="1"/>
</dbReference>
<proteinExistence type="inferred from homology"/>
<dbReference type="GO" id="GO:0005851">
    <property type="term" value="C:eukaryotic translation initiation factor 2B complex"/>
    <property type="evidence" value="ECO:0007669"/>
    <property type="project" value="TreeGrafter"/>
</dbReference>
<evidence type="ECO:0000256" key="6">
    <source>
        <dbReference type="ARBA" id="ARBA00044196"/>
    </source>
</evidence>
<keyword evidence="4" id="KW-0396">Initiation factor</keyword>
<sequence>MEFEAEQAVILASGTEGDNLGILTEELPPALLPVANRPLLSFQLELLEQARGFRQVLVLTFERWLSRLSTYISEHYKGALQVELLVVPNDSSSADALRHIKPKLTSDFVLLAGDVISDVSFHHLADLHRLHRAAVTCLFKQSPPRELVNGTMVKKAKELDGIDFVGMDKEKRRLLYLEPSADCDKGTLGVSQSLLRKEPHLQIHTDLTDAHVYIFSHWVLEVLESKPHFASIKFELVPYLVHKQFLTKPDPVQESVGSSVKPSSSGIPEEFCCCCSVMPHDSGYCVRANSLPSYVQANMDVAKGGLTRFEKLPEVNEAVKEGNFALRSFSADSSRGVGVDVSNGCVIKKSCVGPHCTIGSNVRLTNCIIMDHVKISDKVTIANSIICSNAEICEGVSLKDAQVGFNVTVEAGAVIKGEAISQGDLEDDE</sequence>
<evidence type="ECO:0000259" key="11">
    <source>
        <dbReference type="Pfam" id="PF25084"/>
    </source>
</evidence>
<dbReference type="Proteomes" id="UP001515480">
    <property type="component" value="Unassembled WGS sequence"/>
</dbReference>
<keyword evidence="3" id="KW-0963">Cytoplasm</keyword>
<comment type="subcellular location">
    <subcellularLocation>
        <location evidence="1">Cytoplasm</location>
        <location evidence="1">Cytosol</location>
    </subcellularLocation>
</comment>
<protein>
    <recommendedName>
        <fullName evidence="6">Translation initiation factor eIF2B subunit gamma</fullName>
    </recommendedName>
    <alternativeName>
        <fullName evidence="7">eIF2B GDP-GTP exchange factor subunit gamma</fullName>
    </alternativeName>
</protein>
<dbReference type="GO" id="GO:0003743">
    <property type="term" value="F:translation initiation factor activity"/>
    <property type="evidence" value="ECO:0007669"/>
    <property type="project" value="UniProtKB-KW"/>
</dbReference>
<dbReference type="Pfam" id="PF25084">
    <property type="entry name" value="LbH_EIF2B"/>
    <property type="match status" value="1"/>
</dbReference>
<evidence type="ECO:0000259" key="10">
    <source>
        <dbReference type="Pfam" id="PF00483"/>
    </source>
</evidence>
<reference evidence="12 13" key="1">
    <citation type="journal article" date="2024" name="Science">
        <title>Giant polyketide synthase enzymes in the biosynthesis of giant marine polyether toxins.</title>
        <authorList>
            <person name="Fallon T.R."/>
            <person name="Shende V.V."/>
            <person name="Wierzbicki I.H."/>
            <person name="Pendleton A.L."/>
            <person name="Watervoot N.F."/>
            <person name="Auber R.P."/>
            <person name="Gonzalez D.J."/>
            <person name="Wisecaver J.H."/>
            <person name="Moore B.S."/>
        </authorList>
    </citation>
    <scope>NUCLEOTIDE SEQUENCE [LARGE SCALE GENOMIC DNA]</scope>
    <source>
        <strain evidence="12 13">12B1</strain>
    </source>
</reference>
<evidence type="ECO:0000256" key="9">
    <source>
        <dbReference type="ARBA" id="ARBA00046432"/>
    </source>
</evidence>
<dbReference type="PANTHER" id="PTHR45989:SF1">
    <property type="entry name" value="TRANSLATION INITIATION FACTOR EIF-2B SUBUNIT GAMMA"/>
    <property type="match status" value="1"/>
</dbReference>
<dbReference type="GO" id="GO:0005829">
    <property type="term" value="C:cytosol"/>
    <property type="evidence" value="ECO:0007669"/>
    <property type="project" value="UniProtKB-SubCell"/>
</dbReference>
<evidence type="ECO:0000256" key="4">
    <source>
        <dbReference type="ARBA" id="ARBA00022540"/>
    </source>
</evidence>
<dbReference type="InterPro" id="IPR029044">
    <property type="entry name" value="Nucleotide-diphossugar_trans"/>
</dbReference>
<comment type="subunit">
    <text evidence="9">Component of the translation initiation factor 2B (eIF2B) complex which is a heterodecamer of two sets of five different subunits: alpha, beta, gamma, delta and epsilon. Subunits alpha, beta and delta comprise a regulatory subcomplex and subunits epsilon and gamma comprise a catalytic subcomplex. Within the complex, the hexameric regulatory complex resides at the center, with the two heterodimeric catalytic subcomplexes bound on opposite sides.</text>
</comment>
<keyword evidence="13" id="KW-1185">Reference proteome</keyword>
<feature type="domain" description="EIF2B subunit epsilon/gamma LbH" evidence="11">
    <location>
        <begin position="336"/>
        <end position="414"/>
    </location>
</feature>
<dbReference type="InterPro" id="IPR051960">
    <property type="entry name" value="eIF2B_gamma"/>
</dbReference>
<evidence type="ECO:0000256" key="3">
    <source>
        <dbReference type="ARBA" id="ARBA00022490"/>
    </source>
</evidence>
<accession>A0AB34IVM5</accession>
<comment type="caution">
    <text evidence="12">The sequence shown here is derived from an EMBL/GenBank/DDBJ whole genome shotgun (WGS) entry which is preliminary data.</text>
</comment>
<dbReference type="InterPro" id="IPR056764">
    <property type="entry name" value="LbH_EIF2B3/5"/>
</dbReference>
<dbReference type="GO" id="GO:0002183">
    <property type="term" value="P:cytoplasmic translational initiation"/>
    <property type="evidence" value="ECO:0007669"/>
    <property type="project" value="TreeGrafter"/>
</dbReference>
<keyword evidence="5" id="KW-0648">Protein biosynthesis</keyword>
<dbReference type="GO" id="GO:0005085">
    <property type="term" value="F:guanyl-nucleotide exchange factor activity"/>
    <property type="evidence" value="ECO:0007669"/>
    <property type="project" value="TreeGrafter"/>
</dbReference>